<dbReference type="GO" id="GO:0005615">
    <property type="term" value="C:extracellular space"/>
    <property type="evidence" value="ECO:0007669"/>
    <property type="project" value="TreeGrafter"/>
</dbReference>
<sequence>MPFQLWVVLGFATTIVAQLTTKQAAEFLKDFNQNVQEIAYQSSLASWDYNTNITDENAKNANEWSAKFSEFYKQASDNASQFKIEEITDPHIKLQLQSLQDKGSAILPKEQYDRLNQILSDMSTLYSTGTVCKPDEPSVCLPLEPGLDTIMAESTDYSERLWAWEGWRVEVGKKMRPLYEEYVELKNTAAKMNGYSDYGDYWRSNYKTQDTTGKYAYTGDDLIKDVHKIFDEVKPLYKELHAYVRAKLYEKYGPQHINLMGGLPAHLLGDMWGRFWTNLYPLAVPYPHKTSIDVTKPMVDQDWNPKRMFEEAEKFFQSVGLPGMNACFWNYSMIEQPTDRKVVCHPTAWDMGNGKDFRIKMCTKVNMDNFLTIHHEMGHIQYDMAYAHLDYLFRNGANEGFHEGVGEIMSLSAATPKHLKTLGLLSPNFVEDYETDINFLLKQALTIVGTLPFTLMLEQWRWDLFEGNIPKDQWMKKWWEMKRELVGVVDPLPHDESFCDPAALFHVANDYSFIRYYTRTIYQFQFQEALCSATNHTGPLYKCDISNSTAAGKKLQDMMKLGSSTSWTEALENVTGQTRMDSAPLLHYFQPLYEWLKKNNAENGRVVGWNQFCTPYKRKNSIKVRISLKSALGDKAYTWDESEMYYFRATVAFAMQKYFKEVKNQNDKFVAENVCTYNEKPRISFYFYIVDPLNISNSSIPKAEVAEAIRKYRERFNSAFMLDDKTLQFVGIPPTLAPQYKPPVTVWLIVFGVVIGVVVIGIIILVVSGIKTRKKRKHARESALEHPQNPYEEDTDNGIENEAFSKEGELQTDF</sequence>
<evidence type="ECO:0000256" key="20">
    <source>
        <dbReference type="ARBA" id="ARBA00022989"/>
    </source>
</evidence>
<feature type="binding site" evidence="31">
    <location>
        <position position="379"/>
    </location>
    <ligand>
        <name>Zn(2+)</name>
        <dbReference type="ChEBI" id="CHEBI:29105"/>
        <label>1</label>
        <note>catalytic</note>
    </ligand>
</feature>
<keyword evidence="23 32" id="KW-1015">Disulfide bond</keyword>
<feature type="signal peptide" evidence="38">
    <location>
        <begin position="1"/>
        <end position="17"/>
    </location>
</feature>
<evidence type="ECO:0000256" key="38">
    <source>
        <dbReference type="SAM" id="SignalP"/>
    </source>
</evidence>
<feature type="binding site" evidence="30">
    <location>
        <position position="515"/>
    </location>
    <ligand>
        <name>chloride</name>
        <dbReference type="ChEBI" id="CHEBI:17996"/>
        <label>1</label>
    </ligand>
</feature>
<evidence type="ECO:0000256" key="1">
    <source>
        <dbReference type="ARBA" id="ARBA00000796"/>
    </source>
</evidence>
<evidence type="ECO:0000256" key="32">
    <source>
        <dbReference type="PIRSR" id="PIRSR601548-4"/>
    </source>
</evidence>
<dbReference type="Pfam" id="PF01401">
    <property type="entry name" value="Peptidase_M2"/>
    <property type="match status" value="1"/>
</dbReference>
<protein>
    <recommendedName>
        <fullName evidence="35">Angiotensin-converting enzyme</fullName>
        <ecNumber evidence="35">3.4.-.-</ecNumber>
    </recommendedName>
</protein>
<feature type="compositionally biased region" description="Basic and acidic residues" evidence="36">
    <location>
        <begin position="803"/>
        <end position="814"/>
    </location>
</feature>
<feature type="binding site" evidence="30">
    <location>
        <position position="206"/>
    </location>
    <ligand>
        <name>chloride</name>
        <dbReference type="ChEBI" id="CHEBI:17996"/>
        <label>1</label>
    </ligand>
</feature>
<reference evidence="40" key="2">
    <citation type="submission" date="2025-08" db="UniProtKB">
        <authorList>
            <consortium name="Ensembl"/>
        </authorList>
    </citation>
    <scope>IDENTIFICATION</scope>
</reference>
<dbReference type="HOGENOM" id="CLU_014364_3_0_1"/>
<feature type="active site" description="Proton donor 1" evidence="27">
    <location>
        <position position="506"/>
    </location>
</feature>
<evidence type="ECO:0000256" key="23">
    <source>
        <dbReference type="ARBA" id="ARBA00023157"/>
    </source>
</evidence>
<evidence type="ECO:0000259" key="39">
    <source>
        <dbReference type="PROSITE" id="PS52010"/>
    </source>
</evidence>
<keyword evidence="13" id="KW-0597">Phosphoprotein</keyword>
<evidence type="ECO:0000256" key="9">
    <source>
        <dbReference type="ARBA" id="ARBA00008139"/>
    </source>
</evidence>
<evidence type="ECO:0000256" key="35">
    <source>
        <dbReference type="RuleBase" id="RU361144"/>
    </source>
</evidence>
<dbReference type="FunCoup" id="H3B2W0">
    <property type="interactions" value="212"/>
</dbReference>
<dbReference type="GO" id="GO:0008237">
    <property type="term" value="F:metallopeptidase activity"/>
    <property type="evidence" value="ECO:0007669"/>
    <property type="project" value="UniProtKB-KW"/>
</dbReference>
<dbReference type="EMBL" id="AFYH01088318">
    <property type="status" value="NOT_ANNOTATED_CDS"/>
    <property type="molecule type" value="Genomic_DNA"/>
</dbReference>
<evidence type="ECO:0000256" key="34">
    <source>
        <dbReference type="PROSITE-ProRule" id="PRU01355"/>
    </source>
</evidence>
<evidence type="ECO:0000256" key="13">
    <source>
        <dbReference type="ARBA" id="ARBA00022553"/>
    </source>
</evidence>
<dbReference type="EMBL" id="AFYH01088317">
    <property type="status" value="NOT_ANNOTATED_CDS"/>
    <property type="molecule type" value="Genomic_DNA"/>
</dbReference>
<evidence type="ECO:0000313" key="41">
    <source>
        <dbReference type="Proteomes" id="UP000008672"/>
    </source>
</evidence>
<dbReference type="PROSITE" id="PS52010">
    <property type="entry name" value="COLLECTRIN_LIKE"/>
    <property type="match status" value="1"/>
</dbReference>
<evidence type="ECO:0000256" key="22">
    <source>
        <dbReference type="ARBA" id="ARBA00023136"/>
    </source>
</evidence>
<dbReference type="EMBL" id="AFYH01088315">
    <property type="status" value="NOT_ANNOTATED_CDS"/>
    <property type="molecule type" value="Genomic_DNA"/>
</dbReference>
<dbReference type="STRING" id="7897.ENSLACP00000016231"/>
<keyword evidence="24 28" id="KW-0325">Glycoprotein</keyword>
<keyword evidence="20 37" id="KW-1133">Transmembrane helix</keyword>
<organism evidence="40 41">
    <name type="scientific">Latimeria chalumnae</name>
    <name type="common">Coelacanth</name>
    <dbReference type="NCBI Taxonomy" id="7897"/>
    <lineage>
        <taxon>Eukaryota</taxon>
        <taxon>Metazoa</taxon>
        <taxon>Chordata</taxon>
        <taxon>Craniata</taxon>
        <taxon>Vertebrata</taxon>
        <taxon>Euteleostomi</taxon>
        <taxon>Coelacanthiformes</taxon>
        <taxon>Coelacanthidae</taxon>
        <taxon>Latimeria</taxon>
    </lineage>
</organism>
<feature type="binding site" evidence="33">
    <location>
        <position position="375"/>
    </location>
    <ligand>
        <name>Zn(2+)</name>
        <dbReference type="ChEBI" id="CHEBI:29105"/>
        <label>2</label>
        <note>catalytic</note>
    </ligand>
</feature>
<keyword evidence="12" id="KW-0964">Secreted</keyword>
<dbReference type="CDD" id="cd06461">
    <property type="entry name" value="M2_ACE"/>
    <property type="match status" value="1"/>
</dbReference>
<comment type="catalytic activity">
    <reaction evidence="2">
        <text>angiotensin II + H2O = angiotensin-(1-7) + L-phenylalanine</text>
        <dbReference type="Rhea" id="RHEA:26554"/>
        <dbReference type="ChEBI" id="CHEBI:15377"/>
        <dbReference type="ChEBI" id="CHEBI:58095"/>
        <dbReference type="ChEBI" id="CHEBI:58506"/>
        <dbReference type="ChEBI" id="CHEBI:58922"/>
        <dbReference type="EC" id="3.4.17.23"/>
    </reaction>
    <physiologicalReaction direction="left-to-right" evidence="2">
        <dbReference type="Rhea" id="RHEA:26555"/>
    </physiologicalReaction>
</comment>
<dbReference type="Ensembl" id="ENSLACT00000016345.1">
    <property type="protein sequence ID" value="ENSLACP00000016231.1"/>
    <property type="gene ID" value="ENSLACG00000014299.1"/>
</dbReference>
<keyword evidence="35" id="KW-0121">Carboxypeptidase</keyword>
<dbReference type="InterPro" id="IPR031588">
    <property type="entry name" value="Collectrin_dom"/>
</dbReference>
<evidence type="ECO:0000256" key="5">
    <source>
        <dbReference type="ARBA" id="ARBA00004221"/>
    </source>
</evidence>
<comment type="caution">
    <text evidence="34">Lacks conserved residue(s) required for the propagation of feature annotation.</text>
</comment>
<evidence type="ECO:0000256" key="28">
    <source>
        <dbReference type="PIRSR" id="PIRSR601548-10"/>
    </source>
</evidence>
<name>H3B2W0_LATCH</name>
<comment type="cofactor">
    <cofactor evidence="35">
        <name>Zn(2+)</name>
        <dbReference type="ChEBI" id="CHEBI:29105"/>
    </cofactor>
    <text evidence="35">Binds 1 zinc ion per subunit.</text>
</comment>
<keyword evidence="26" id="KW-0966">Cell projection</keyword>
<dbReference type="SUPFAM" id="SSF55486">
    <property type="entry name" value="Metalloproteases ('zincins'), catalytic domain"/>
    <property type="match status" value="1"/>
</dbReference>
<evidence type="ECO:0000256" key="10">
    <source>
        <dbReference type="ARBA" id="ARBA00022475"/>
    </source>
</evidence>
<dbReference type="Pfam" id="PF16959">
    <property type="entry name" value="Collectrin"/>
    <property type="match status" value="1"/>
</dbReference>
<keyword evidence="41" id="KW-1185">Reference proteome</keyword>
<dbReference type="PANTHER" id="PTHR10514">
    <property type="entry name" value="ANGIOTENSIN-CONVERTING ENZYME"/>
    <property type="match status" value="1"/>
</dbReference>
<accession>H3B2W0</accession>
<feature type="transmembrane region" description="Helical" evidence="37">
    <location>
        <begin position="746"/>
        <end position="770"/>
    </location>
</feature>
<dbReference type="GO" id="GO:0004180">
    <property type="term" value="F:carboxypeptidase activity"/>
    <property type="evidence" value="ECO:0007669"/>
    <property type="project" value="UniProtKB-KW"/>
</dbReference>
<feature type="active site" description="Proton acceptor 2" evidence="29">
    <location>
        <position position="376"/>
    </location>
</feature>
<dbReference type="InterPro" id="IPR001548">
    <property type="entry name" value="Peptidase_M2"/>
</dbReference>
<dbReference type="PRINTS" id="PR00791">
    <property type="entry name" value="PEPDIPTASEA"/>
</dbReference>
<gene>
    <name evidence="40" type="primary">ACE2</name>
</gene>
<evidence type="ECO:0000256" key="11">
    <source>
        <dbReference type="ARBA" id="ARBA00022490"/>
    </source>
</evidence>
<dbReference type="EMBL" id="AFYH01088319">
    <property type="status" value="NOT_ANNOTATED_CDS"/>
    <property type="molecule type" value="Genomic_DNA"/>
</dbReference>
<feature type="glycosylation site" description="N-linked (GlcNAc...) asparagine; partial" evidence="28">
    <location>
        <position position="330"/>
    </location>
</feature>
<evidence type="ECO:0000256" key="18">
    <source>
        <dbReference type="ARBA" id="ARBA00022801"/>
    </source>
</evidence>
<dbReference type="AlphaFoldDB" id="H3B2W0"/>
<evidence type="ECO:0000256" key="15">
    <source>
        <dbReference type="ARBA" id="ARBA00022692"/>
    </source>
</evidence>
<evidence type="ECO:0000256" key="12">
    <source>
        <dbReference type="ARBA" id="ARBA00022525"/>
    </source>
</evidence>
<evidence type="ECO:0000256" key="16">
    <source>
        <dbReference type="ARBA" id="ARBA00022723"/>
    </source>
</evidence>
<evidence type="ECO:0000256" key="30">
    <source>
        <dbReference type="PIRSR" id="PIRSR601548-2"/>
    </source>
</evidence>
<evidence type="ECO:0000256" key="8">
    <source>
        <dbReference type="ARBA" id="ARBA00004613"/>
    </source>
</evidence>
<keyword evidence="10" id="KW-1003">Cell membrane</keyword>
<evidence type="ECO:0000256" key="19">
    <source>
        <dbReference type="ARBA" id="ARBA00022833"/>
    </source>
</evidence>
<dbReference type="EC" id="3.4.-.-" evidence="35"/>
<feature type="disulfide bond" evidence="32 34">
    <location>
        <begin position="132"/>
        <end position="140"/>
    </location>
</feature>
<dbReference type="GeneTree" id="ENSGT00940000158077"/>
<evidence type="ECO:0000256" key="37">
    <source>
        <dbReference type="SAM" id="Phobius"/>
    </source>
</evidence>
<evidence type="ECO:0000256" key="25">
    <source>
        <dbReference type="ARBA" id="ARBA00023214"/>
    </source>
</evidence>
<evidence type="ECO:0000256" key="27">
    <source>
        <dbReference type="PIRSR" id="PIRSR601548-1"/>
    </source>
</evidence>
<evidence type="ECO:0000256" key="31">
    <source>
        <dbReference type="PIRSR" id="PIRSR601548-3"/>
    </source>
</evidence>
<evidence type="ECO:0000256" key="29">
    <source>
        <dbReference type="PIRSR" id="PIRSR601548-11"/>
    </source>
</evidence>
<dbReference type="OMA" id="FTVIHHE"/>
<comment type="catalytic activity">
    <reaction evidence="1">
        <text>angiotensin I + H2O = angiotensin-(1-9) + L-leucine</text>
        <dbReference type="Rhea" id="RHEA:63532"/>
        <dbReference type="ChEBI" id="CHEBI:15377"/>
        <dbReference type="ChEBI" id="CHEBI:57427"/>
        <dbReference type="ChEBI" id="CHEBI:147350"/>
        <dbReference type="ChEBI" id="CHEBI:147351"/>
    </reaction>
    <physiologicalReaction direction="left-to-right" evidence="1">
        <dbReference type="Rhea" id="RHEA:63533"/>
    </physiologicalReaction>
</comment>
<feature type="disulfide bond" evidence="32">
    <location>
        <begin position="531"/>
        <end position="543"/>
    </location>
</feature>
<feature type="binding site" evidence="31">
    <location>
        <position position="403"/>
    </location>
    <ligand>
        <name>Zn(2+)</name>
        <dbReference type="ChEBI" id="CHEBI:29105"/>
        <label>1</label>
        <note>catalytic</note>
    </ligand>
</feature>
<feature type="region of interest" description="Disordered" evidence="36">
    <location>
        <begin position="778"/>
        <end position="814"/>
    </location>
</feature>
<keyword evidence="15 37" id="KW-0812">Transmembrane</keyword>
<evidence type="ECO:0000256" key="4">
    <source>
        <dbReference type="ARBA" id="ARBA00004138"/>
    </source>
</evidence>
<evidence type="ECO:0000256" key="21">
    <source>
        <dbReference type="ARBA" id="ARBA00023049"/>
    </source>
</evidence>
<feature type="active site" description="Proton acceptor 1" evidence="27">
    <location>
        <position position="376"/>
    </location>
</feature>
<keyword evidence="19 31" id="KW-0862">Zinc</keyword>
<dbReference type="InParanoid" id="H3B2W0"/>
<evidence type="ECO:0000256" key="7">
    <source>
        <dbReference type="ARBA" id="ARBA00004496"/>
    </source>
</evidence>
<evidence type="ECO:0000256" key="26">
    <source>
        <dbReference type="ARBA" id="ARBA00023273"/>
    </source>
</evidence>
<evidence type="ECO:0000256" key="2">
    <source>
        <dbReference type="ARBA" id="ARBA00001502"/>
    </source>
</evidence>
<evidence type="ECO:0000256" key="14">
    <source>
        <dbReference type="ARBA" id="ARBA00022670"/>
    </source>
</evidence>
<keyword evidence="11" id="KW-0963">Cytoplasm</keyword>
<comment type="subcellular location">
    <subcellularLocation>
        <location evidence="5">Apical cell membrane</location>
    </subcellularLocation>
    <subcellularLocation>
        <location evidence="6">Cell membrane</location>
        <topology evidence="6">Single-pass type I membrane protein</topology>
    </subcellularLocation>
    <subcellularLocation>
        <location evidence="4">Cell projection</location>
        <location evidence="4">Cilium</location>
    </subcellularLocation>
    <subcellularLocation>
        <location evidence="7">Cytoplasm</location>
    </subcellularLocation>
    <subcellularLocation>
        <location evidence="8">Secreted</location>
    </subcellularLocation>
</comment>
<dbReference type="GO" id="GO:0008241">
    <property type="term" value="F:peptidyl-dipeptidase activity"/>
    <property type="evidence" value="ECO:0007669"/>
    <property type="project" value="InterPro"/>
</dbReference>
<proteinExistence type="inferred from homology"/>
<dbReference type="GO" id="GO:0046872">
    <property type="term" value="F:metal ion binding"/>
    <property type="evidence" value="ECO:0007669"/>
    <property type="project" value="UniProtKB-KW"/>
</dbReference>
<dbReference type="GO" id="GO:0006508">
    <property type="term" value="P:proteolysis"/>
    <property type="evidence" value="ECO:0007669"/>
    <property type="project" value="UniProtKB-KW"/>
</dbReference>
<dbReference type="PROSITE" id="PS52011">
    <property type="entry name" value="PEPTIDASE_M2"/>
    <property type="match status" value="1"/>
</dbReference>
<feature type="active site" description="Proton donor 2" evidence="29">
    <location>
        <position position="506"/>
    </location>
</feature>
<dbReference type="Proteomes" id="UP000008672">
    <property type="component" value="Unassembled WGS sequence"/>
</dbReference>
<keyword evidence="18 35" id="KW-0378">Hydrolase</keyword>
<dbReference type="GO" id="GO:0016324">
    <property type="term" value="C:apical plasma membrane"/>
    <property type="evidence" value="ECO:0007669"/>
    <property type="project" value="UniProtKB-SubCell"/>
</dbReference>
<dbReference type="PANTHER" id="PTHR10514:SF24">
    <property type="entry name" value="ANGIOTENSIN-CONVERTING ENZYME 2"/>
    <property type="match status" value="1"/>
</dbReference>
<evidence type="ECO:0000256" key="24">
    <source>
        <dbReference type="ARBA" id="ARBA00023180"/>
    </source>
</evidence>
<dbReference type="EMBL" id="AFYH01088316">
    <property type="status" value="NOT_ANNOTATED_CDS"/>
    <property type="molecule type" value="Genomic_DNA"/>
</dbReference>
<comment type="similarity">
    <text evidence="9 34 35">Belongs to the peptidase M2 family.</text>
</comment>
<evidence type="ECO:0000256" key="36">
    <source>
        <dbReference type="SAM" id="MobiDB-lite"/>
    </source>
</evidence>
<keyword evidence="17 38" id="KW-0732">Signal</keyword>
<dbReference type="MEROPS" id="M02.006"/>
<keyword evidence="14 35" id="KW-0645">Protease</keyword>
<feature type="binding site" evidence="31">
    <location>
        <position position="375"/>
    </location>
    <ligand>
        <name>Zn(2+)</name>
        <dbReference type="ChEBI" id="CHEBI:29105"/>
        <label>1</label>
        <note>catalytic</note>
    </ligand>
</feature>
<feature type="disulfide bond" evidence="32 34">
    <location>
        <begin position="344"/>
        <end position="362"/>
    </location>
</feature>
<dbReference type="GO" id="GO:0005737">
    <property type="term" value="C:cytoplasm"/>
    <property type="evidence" value="ECO:0007669"/>
    <property type="project" value="UniProtKB-SubCell"/>
</dbReference>
<keyword evidence="25" id="KW-0868">Chloride</keyword>
<keyword evidence="21 35" id="KW-0482">Metalloprotease</keyword>
<comment type="cofactor">
    <cofactor evidence="3">
        <name>chloride</name>
        <dbReference type="ChEBI" id="CHEBI:17996"/>
    </cofactor>
</comment>
<dbReference type="Gene3D" id="1.10.1370.30">
    <property type="match status" value="1"/>
</dbReference>
<dbReference type="eggNOG" id="KOG3690">
    <property type="taxonomic scope" value="Eukaryota"/>
</dbReference>
<reference evidence="41" key="1">
    <citation type="submission" date="2011-08" db="EMBL/GenBank/DDBJ databases">
        <title>The draft genome of Latimeria chalumnae.</title>
        <authorList>
            <person name="Di Palma F."/>
            <person name="Alfoldi J."/>
            <person name="Johnson J."/>
            <person name="Berlin A."/>
            <person name="Gnerre S."/>
            <person name="Jaffe D."/>
            <person name="MacCallum I."/>
            <person name="Young S."/>
            <person name="Walker B.J."/>
            <person name="Lander E."/>
            <person name="Lindblad-Toh K."/>
        </authorList>
    </citation>
    <scope>NUCLEOTIDE SEQUENCE [LARGE SCALE GENOMIC DNA]</scope>
    <source>
        <strain evidence="41">Wild caught</strain>
    </source>
</reference>
<reference evidence="40" key="3">
    <citation type="submission" date="2025-09" db="UniProtKB">
        <authorList>
            <consortium name="Ensembl"/>
        </authorList>
    </citation>
    <scope>IDENTIFICATION</scope>
</reference>
<keyword evidence="16 31" id="KW-0479">Metal-binding</keyword>
<dbReference type="EMBL" id="AFYH01088320">
    <property type="status" value="NOT_ANNOTATED_CDS"/>
    <property type="molecule type" value="Genomic_DNA"/>
</dbReference>
<evidence type="ECO:0000256" key="6">
    <source>
        <dbReference type="ARBA" id="ARBA00004251"/>
    </source>
</evidence>
<dbReference type="GO" id="GO:0005929">
    <property type="term" value="C:cilium"/>
    <property type="evidence" value="ECO:0007669"/>
    <property type="project" value="UniProtKB-SubCell"/>
</dbReference>
<evidence type="ECO:0000256" key="33">
    <source>
        <dbReference type="PIRSR" id="PIRSR601548-8"/>
    </source>
</evidence>
<keyword evidence="22 37" id="KW-0472">Membrane</keyword>
<feature type="binding site" evidence="33">
    <location>
        <position position="379"/>
    </location>
    <ligand>
        <name>Zn(2+)</name>
        <dbReference type="ChEBI" id="CHEBI:29105"/>
        <label>2</label>
        <note>catalytic</note>
    </ligand>
</feature>
<feature type="binding site" evidence="33">
    <location>
        <position position="403"/>
    </location>
    <ligand>
        <name>Zn(2+)</name>
        <dbReference type="ChEBI" id="CHEBI:29105"/>
        <label>2</label>
        <note>catalytic</note>
    </ligand>
</feature>
<dbReference type="SMR" id="H3B2W0"/>
<feature type="chain" id="PRO_5003580839" description="Angiotensin-converting enzyme" evidence="38">
    <location>
        <begin position="18"/>
        <end position="814"/>
    </location>
</feature>
<feature type="glycosylation site" description="N-linked (GlcNAc...) asparagine" evidence="28">
    <location>
        <position position="52"/>
    </location>
</feature>
<evidence type="ECO:0000256" key="17">
    <source>
        <dbReference type="ARBA" id="ARBA00022729"/>
    </source>
</evidence>
<evidence type="ECO:0000313" key="40">
    <source>
        <dbReference type="Ensembl" id="ENSLACP00000016231.1"/>
    </source>
</evidence>
<evidence type="ECO:0000256" key="3">
    <source>
        <dbReference type="ARBA" id="ARBA00001923"/>
    </source>
</evidence>
<feature type="domain" description="Collectrin-like" evidence="39">
    <location>
        <begin position="618"/>
        <end position="814"/>
    </location>
</feature>